<dbReference type="Gene3D" id="2.170.140.10">
    <property type="entry name" value="Chitin binding domain"/>
    <property type="match status" value="1"/>
</dbReference>
<dbReference type="InterPro" id="IPR036508">
    <property type="entry name" value="Chitin-bd_dom_sf"/>
</dbReference>
<dbReference type="InterPro" id="IPR002557">
    <property type="entry name" value="Chitin-bd_dom"/>
</dbReference>
<feature type="domain" description="Chitin-binding type-2" evidence="2">
    <location>
        <begin position="178"/>
        <end position="236"/>
    </location>
</feature>
<accession>A0AAE1Q753</accession>
<gene>
    <name evidence="3" type="ORF">Pmani_008026</name>
</gene>
<dbReference type="PANTHER" id="PTHR22933">
    <property type="entry name" value="FI18007P1-RELATED"/>
    <property type="match status" value="1"/>
</dbReference>
<sequence>MRGQNVSQHYNHNNTHNLLHHHQHPFTHQKDYSQLQQHHHHHQHRNPDSHLEQHQQHTYNQSQHKHQSKPRHQYHHHGNQHQHQHEIKDHNIQHHIRRQQQQQQQQQQRNKSTLSEVPTSHLSTPNRTRKLPQQQQQQQGATGRESIRSAKPIKPLFNRTAEPPADMPSLREIPHTIDFSCGDKEVGYYADVVYDCQVYHVCLEDRQRVTFLCPNGTIFNEHILACDWWFDVQCVTITTHQHVNSQVIQVRFV</sequence>
<organism evidence="3 4">
    <name type="scientific">Petrolisthes manimaculis</name>
    <dbReference type="NCBI Taxonomy" id="1843537"/>
    <lineage>
        <taxon>Eukaryota</taxon>
        <taxon>Metazoa</taxon>
        <taxon>Ecdysozoa</taxon>
        <taxon>Arthropoda</taxon>
        <taxon>Crustacea</taxon>
        <taxon>Multicrustacea</taxon>
        <taxon>Malacostraca</taxon>
        <taxon>Eumalacostraca</taxon>
        <taxon>Eucarida</taxon>
        <taxon>Decapoda</taxon>
        <taxon>Pleocyemata</taxon>
        <taxon>Anomura</taxon>
        <taxon>Galatheoidea</taxon>
        <taxon>Porcellanidae</taxon>
        <taxon>Petrolisthes</taxon>
    </lineage>
</organism>
<reference evidence="3" key="1">
    <citation type="submission" date="2023-11" db="EMBL/GenBank/DDBJ databases">
        <title>Genome assemblies of two species of porcelain crab, Petrolisthes cinctipes and Petrolisthes manimaculis (Anomura: Porcellanidae).</title>
        <authorList>
            <person name="Angst P."/>
        </authorList>
    </citation>
    <scope>NUCLEOTIDE SEQUENCE</scope>
    <source>
        <strain evidence="3">PB745_02</strain>
        <tissue evidence="3">Gill</tissue>
    </source>
</reference>
<dbReference type="PROSITE" id="PS50940">
    <property type="entry name" value="CHIT_BIND_II"/>
    <property type="match status" value="1"/>
</dbReference>
<evidence type="ECO:0000259" key="2">
    <source>
        <dbReference type="PROSITE" id="PS50940"/>
    </source>
</evidence>
<protein>
    <recommendedName>
        <fullName evidence="2">Chitin-binding type-2 domain-containing protein</fullName>
    </recommendedName>
</protein>
<feature type="compositionally biased region" description="Polar residues" evidence="1">
    <location>
        <begin position="110"/>
        <end position="126"/>
    </location>
</feature>
<dbReference type="GO" id="GO:0005576">
    <property type="term" value="C:extracellular region"/>
    <property type="evidence" value="ECO:0007669"/>
    <property type="project" value="InterPro"/>
</dbReference>
<feature type="compositionally biased region" description="Basic and acidic residues" evidence="1">
    <location>
        <begin position="83"/>
        <end position="92"/>
    </location>
</feature>
<proteinExistence type="predicted"/>
<feature type="compositionally biased region" description="Low complexity" evidence="1">
    <location>
        <begin position="99"/>
        <end position="109"/>
    </location>
</feature>
<dbReference type="EMBL" id="JAWZYT010000612">
    <property type="protein sequence ID" value="KAK4321151.1"/>
    <property type="molecule type" value="Genomic_DNA"/>
</dbReference>
<dbReference type="SMART" id="SM00494">
    <property type="entry name" value="ChtBD2"/>
    <property type="match status" value="1"/>
</dbReference>
<dbReference type="InterPro" id="IPR052976">
    <property type="entry name" value="Scoloptoxin-like"/>
</dbReference>
<dbReference type="PANTHER" id="PTHR22933:SF43">
    <property type="entry name" value="LP10131P"/>
    <property type="match status" value="1"/>
</dbReference>
<dbReference type="Proteomes" id="UP001292094">
    <property type="component" value="Unassembled WGS sequence"/>
</dbReference>
<evidence type="ECO:0000256" key="1">
    <source>
        <dbReference type="SAM" id="MobiDB-lite"/>
    </source>
</evidence>
<feature type="region of interest" description="Disordered" evidence="1">
    <location>
        <begin position="23"/>
        <end position="169"/>
    </location>
</feature>
<dbReference type="GO" id="GO:0008061">
    <property type="term" value="F:chitin binding"/>
    <property type="evidence" value="ECO:0007669"/>
    <property type="project" value="InterPro"/>
</dbReference>
<name>A0AAE1Q753_9EUCA</name>
<feature type="compositionally biased region" description="Basic and acidic residues" evidence="1">
    <location>
        <begin position="45"/>
        <end position="55"/>
    </location>
</feature>
<evidence type="ECO:0000313" key="4">
    <source>
        <dbReference type="Proteomes" id="UP001292094"/>
    </source>
</evidence>
<keyword evidence="4" id="KW-1185">Reference proteome</keyword>
<dbReference type="AlphaFoldDB" id="A0AAE1Q753"/>
<comment type="caution">
    <text evidence="3">The sequence shown here is derived from an EMBL/GenBank/DDBJ whole genome shotgun (WGS) entry which is preliminary data.</text>
</comment>
<dbReference type="Pfam" id="PF01607">
    <property type="entry name" value="CBM_14"/>
    <property type="match status" value="1"/>
</dbReference>
<feature type="compositionally biased region" description="Basic residues" evidence="1">
    <location>
        <begin position="63"/>
        <end position="82"/>
    </location>
</feature>
<evidence type="ECO:0000313" key="3">
    <source>
        <dbReference type="EMBL" id="KAK4321151.1"/>
    </source>
</evidence>
<dbReference type="SUPFAM" id="SSF57625">
    <property type="entry name" value="Invertebrate chitin-binding proteins"/>
    <property type="match status" value="1"/>
</dbReference>